<evidence type="ECO:0000256" key="1">
    <source>
        <dbReference type="SAM" id="MobiDB-lite"/>
    </source>
</evidence>
<comment type="caution">
    <text evidence="2">The sequence shown here is derived from an EMBL/GenBank/DDBJ whole genome shotgun (WGS) entry which is preliminary data.</text>
</comment>
<evidence type="ECO:0000313" key="3">
    <source>
        <dbReference type="Proteomes" id="UP001152484"/>
    </source>
</evidence>
<protein>
    <submittedName>
        <fullName evidence="2">Uncharacterized protein</fullName>
    </submittedName>
</protein>
<accession>A0A9P0ZGR6</accession>
<reference evidence="2" key="1">
    <citation type="submission" date="2022-07" db="EMBL/GenBank/DDBJ databases">
        <authorList>
            <person name="Macas J."/>
            <person name="Novak P."/>
            <person name="Neumann P."/>
        </authorList>
    </citation>
    <scope>NUCLEOTIDE SEQUENCE</scope>
</reference>
<organism evidence="2 3">
    <name type="scientific">Cuscuta europaea</name>
    <name type="common">European dodder</name>
    <dbReference type="NCBI Taxonomy" id="41803"/>
    <lineage>
        <taxon>Eukaryota</taxon>
        <taxon>Viridiplantae</taxon>
        <taxon>Streptophyta</taxon>
        <taxon>Embryophyta</taxon>
        <taxon>Tracheophyta</taxon>
        <taxon>Spermatophyta</taxon>
        <taxon>Magnoliopsida</taxon>
        <taxon>eudicotyledons</taxon>
        <taxon>Gunneridae</taxon>
        <taxon>Pentapetalae</taxon>
        <taxon>asterids</taxon>
        <taxon>lamiids</taxon>
        <taxon>Solanales</taxon>
        <taxon>Convolvulaceae</taxon>
        <taxon>Cuscuteae</taxon>
        <taxon>Cuscuta</taxon>
        <taxon>Cuscuta subgen. Cuscuta</taxon>
    </lineage>
</organism>
<dbReference type="Proteomes" id="UP001152484">
    <property type="component" value="Unassembled WGS sequence"/>
</dbReference>
<dbReference type="AlphaFoldDB" id="A0A9P0ZGR6"/>
<evidence type="ECO:0000313" key="2">
    <source>
        <dbReference type="EMBL" id="CAH9099776.1"/>
    </source>
</evidence>
<dbReference type="EMBL" id="CAMAPE010000038">
    <property type="protein sequence ID" value="CAH9099776.1"/>
    <property type="molecule type" value="Genomic_DNA"/>
</dbReference>
<proteinExistence type="predicted"/>
<keyword evidence="3" id="KW-1185">Reference proteome</keyword>
<gene>
    <name evidence="2" type="ORF">CEURO_LOCUS14620</name>
</gene>
<name>A0A9P0ZGR6_CUSEU</name>
<feature type="region of interest" description="Disordered" evidence="1">
    <location>
        <begin position="1"/>
        <end position="27"/>
    </location>
</feature>
<sequence>MGGEALMEPLKNKSSRKKSMTVSTDEEADVNDQKKDCYTGSTFLTDHLLSCLTSVVYRNTYHHIKPWATPPNMLTFWNGTPSLNIVSEQIKLQRVIRSC</sequence>